<gene>
    <name evidence="2" type="ORF">LZ496_12340</name>
</gene>
<evidence type="ECO:0000256" key="1">
    <source>
        <dbReference type="SAM" id="SignalP"/>
    </source>
</evidence>
<comment type="caution">
    <text evidence="2">The sequence shown here is derived from an EMBL/GenBank/DDBJ whole genome shotgun (WGS) entry which is preliminary data.</text>
</comment>
<organism evidence="2 3">
    <name type="scientific">Sphingomonas caseinilyticus</name>
    <dbReference type="NCBI Taxonomy" id="2908205"/>
    <lineage>
        <taxon>Bacteria</taxon>
        <taxon>Pseudomonadati</taxon>
        <taxon>Pseudomonadota</taxon>
        <taxon>Alphaproteobacteria</taxon>
        <taxon>Sphingomonadales</taxon>
        <taxon>Sphingomonadaceae</taxon>
        <taxon>Sphingomonas</taxon>
    </lineage>
</organism>
<name>A0ABT0RX34_9SPHN</name>
<evidence type="ECO:0000313" key="3">
    <source>
        <dbReference type="Proteomes" id="UP001203410"/>
    </source>
</evidence>
<protein>
    <recommendedName>
        <fullName evidence="4">MetA-pathway of phenol degradation</fullName>
    </recommendedName>
</protein>
<proteinExistence type="predicted"/>
<feature type="signal peptide" evidence="1">
    <location>
        <begin position="1"/>
        <end position="22"/>
    </location>
</feature>
<sequence length="316" mass="34461">MESALFGALAAFASVMPVAASASELEGANAELAERYRTAMKGARWTGSLLSSNAETLPTGHFYTEPYFYDVITGGNHYPGSSGFYQYGLAERFTVGVQPKFAFGTRRPNREFNVGDLKLLTQFRLTRFTPEKRIPTIAIVAQESLPIGKHDKLGLREDGHGSGSFATEVGVNVQHYFLLRNGRLLRGRINFLKSFPHGADVADRSVYGTQPGFRGRAKPGSKTTMIAAVEYSLAREWVLAFDVIRESTAQTGLKGRYGTGSPIDQTLPARRSIGFAPAVEYSWSDTSGVLLGVWISPKGLSSPSSVVPAIAYSRFW</sequence>
<dbReference type="Proteomes" id="UP001203410">
    <property type="component" value="Unassembled WGS sequence"/>
</dbReference>
<evidence type="ECO:0008006" key="4">
    <source>
        <dbReference type="Google" id="ProtNLM"/>
    </source>
</evidence>
<keyword evidence="3" id="KW-1185">Reference proteome</keyword>
<keyword evidence="1" id="KW-0732">Signal</keyword>
<evidence type="ECO:0000313" key="2">
    <source>
        <dbReference type="EMBL" id="MCL6699568.1"/>
    </source>
</evidence>
<reference evidence="2 3" key="1">
    <citation type="submission" date="2022-05" db="EMBL/GenBank/DDBJ databases">
        <authorList>
            <person name="Jo J.-H."/>
            <person name="Im W.-T."/>
        </authorList>
    </citation>
    <scope>NUCLEOTIDE SEQUENCE [LARGE SCALE GENOMIC DNA]</scope>
    <source>
        <strain evidence="2 3">NSE70-1</strain>
    </source>
</reference>
<dbReference type="EMBL" id="JAMGBA010000003">
    <property type="protein sequence ID" value="MCL6699568.1"/>
    <property type="molecule type" value="Genomic_DNA"/>
</dbReference>
<feature type="chain" id="PRO_5047135569" description="MetA-pathway of phenol degradation" evidence="1">
    <location>
        <begin position="23"/>
        <end position="316"/>
    </location>
</feature>
<accession>A0ABT0RX34</accession>
<dbReference type="RefSeq" id="WP_249905023.1">
    <property type="nucleotide sequence ID" value="NZ_JAMGBA010000003.1"/>
</dbReference>